<gene>
    <name evidence="10" type="ORF">J2W49_001997</name>
</gene>
<evidence type="ECO:0000256" key="7">
    <source>
        <dbReference type="ARBA" id="ARBA00023137"/>
    </source>
</evidence>
<dbReference type="EMBL" id="JAVDWU010000003">
    <property type="protein sequence ID" value="MDR7150042.1"/>
    <property type="molecule type" value="Genomic_DNA"/>
</dbReference>
<sequence length="279" mass="30797">MERIKLAIEKAKTGGRIALATANEPEIDPTPVPEDAAPEVVNPAPASIQYQKTPVVRLDERHLEQHRIVAHQKSHQASWAFDVLRTQVLQQMEEKGWRTLAITSPTVESGKTLMAINLAISIAQQPDRTALLVDFDFRRPRVAASLGLHQNQSLNEVLEGKADVAAALVNPGMERLVVLPTHRPIAKAAEVLSSTKVNHLIADLRNRYQDRTVIFDLPPMLVADDVMAVLPHMDCVLLVIANGASSETEIEECMMRLAKSNLLGVVLNKEESSTQANYY</sequence>
<dbReference type="CDD" id="cd05387">
    <property type="entry name" value="BY-kinase"/>
    <property type="match status" value="1"/>
</dbReference>
<evidence type="ECO:0000256" key="1">
    <source>
        <dbReference type="ARBA" id="ARBA00007316"/>
    </source>
</evidence>
<comment type="similarity">
    <text evidence="1">Belongs to the CpsD/CapB family.</text>
</comment>
<evidence type="ECO:0000256" key="8">
    <source>
        <dbReference type="ARBA" id="ARBA00051245"/>
    </source>
</evidence>
<evidence type="ECO:0000313" key="11">
    <source>
        <dbReference type="Proteomes" id="UP001265700"/>
    </source>
</evidence>
<dbReference type="InterPro" id="IPR025669">
    <property type="entry name" value="AAA_dom"/>
</dbReference>
<dbReference type="RefSeq" id="WP_310315076.1">
    <property type="nucleotide sequence ID" value="NZ_JAVDWU010000003.1"/>
</dbReference>
<keyword evidence="7" id="KW-0829">Tyrosine-protein kinase</keyword>
<protein>
    <recommendedName>
        <fullName evidence="2">non-specific protein-tyrosine kinase</fullName>
        <ecNumber evidence="2">2.7.10.2</ecNumber>
    </recommendedName>
</protein>
<keyword evidence="6" id="KW-0067">ATP-binding</keyword>
<accession>A0ABU1WL64</accession>
<reference evidence="10 11" key="1">
    <citation type="submission" date="2023-07" db="EMBL/GenBank/DDBJ databases">
        <title>Sorghum-associated microbial communities from plants grown in Nebraska, USA.</title>
        <authorList>
            <person name="Schachtman D."/>
        </authorList>
    </citation>
    <scope>NUCLEOTIDE SEQUENCE [LARGE SCALE GENOMIC DNA]</scope>
    <source>
        <strain evidence="10 11">4249</strain>
    </source>
</reference>
<dbReference type="PANTHER" id="PTHR32309">
    <property type="entry name" value="TYROSINE-PROTEIN KINASE"/>
    <property type="match status" value="1"/>
</dbReference>
<proteinExistence type="inferred from homology"/>
<dbReference type="PANTHER" id="PTHR32309:SF13">
    <property type="entry name" value="FERRIC ENTEROBACTIN TRANSPORT PROTEIN FEPE"/>
    <property type="match status" value="1"/>
</dbReference>
<organism evidence="10 11">
    <name type="scientific">Hydrogenophaga palleronii</name>
    <dbReference type="NCBI Taxonomy" id="65655"/>
    <lineage>
        <taxon>Bacteria</taxon>
        <taxon>Pseudomonadati</taxon>
        <taxon>Pseudomonadota</taxon>
        <taxon>Betaproteobacteria</taxon>
        <taxon>Burkholderiales</taxon>
        <taxon>Comamonadaceae</taxon>
        <taxon>Hydrogenophaga</taxon>
    </lineage>
</organism>
<dbReference type="InterPro" id="IPR027417">
    <property type="entry name" value="P-loop_NTPase"/>
</dbReference>
<keyword evidence="11" id="KW-1185">Reference proteome</keyword>
<dbReference type="Proteomes" id="UP001265700">
    <property type="component" value="Unassembled WGS sequence"/>
</dbReference>
<feature type="domain" description="AAA" evidence="9">
    <location>
        <begin position="109"/>
        <end position="242"/>
    </location>
</feature>
<evidence type="ECO:0000256" key="4">
    <source>
        <dbReference type="ARBA" id="ARBA00022741"/>
    </source>
</evidence>
<dbReference type="Gene3D" id="3.40.50.300">
    <property type="entry name" value="P-loop containing nucleotide triphosphate hydrolases"/>
    <property type="match status" value="1"/>
</dbReference>
<evidence type="ECO:0000256" key="3">
    <source>
        <dbReference type="ARBA" id="ARBA00022679"/>
    </source>
</evidence>
<evidence type="ECO:0000313" key="10">
    <source>
        <dbReference type="EMBL" id="MDR7150042.1"/>
    </source>
</evidence>
<evidence type="ECO:0000256" key="6">
    <source>
        <dbReference type="ARBA" id="ARBA00022840"/>
    </source>
</evidence>
<evidence type="ECO:0000259" key="9">
    <source>
        <dbReference type="Pfam" id="PF13614"/>
    </source>
</evidence>
<keyword evidence="3" id="KW-0808">Transferase</keyword>
<dbReference type="SUPFAM" id="SSF52540">
    <property type="entry name" value="P-loop containing nucleoside triphosphate hydrolases"/>
    <property type="match status" value="1"/>
</dbReference>
<name>A0ABU1WL64_9BURK</name>
<evidence type="ECO:0000256" key="2">
    <source>
        <dbReference type="ARBA" id="ARBA00011903"/>
    </source>
</evidence>
<keyword evidence="5" id="KW-0418">Kinase</keyword>
<dbReference type="InterPro" id="IPR005702">
    <property type="entry name" value="Wzc-like_C"/>
</dbReference>
<dbReference type="InterPro" id="IPR050445">
    <property type="entry name" value="Bact_polysacc_biosynth/exp"/>
</dbReference>
<comment type="caution">
    <text evidence="10">The sequence shown here is derived from an EMBL/GenBank/DDBJ whole genome shotgun (WGS) entry which is preliminary data.</text>
</comment>
<comment type="catalytic activity">
    <reaction evidence="8">
        <text>L-tyrosyl-[protein] + ATP = O-phospho-L-tyrosyl-[protein] + ADP + H(+)</text>
        <dbReference type="Rhea" id="RHEA:10596"/>
        <dbReference type="Rhea" id="RHEA-COMP:10136"/>
        <dbReference type="Rhea" id="RHEA-COMP:20101"/>
        <dbReference type="ChEBI" id="CHEBI:15378"/>
        <dbReference type="ChEBI" id="CHEBI:30616"/>
        <dbReference type="ChEBI" id="CHEBI:46858"/>
        <dbReference type="ChEBI" id="CHEBI:61978"/>
        <dbReference type="ChEBI" id="CHEBI:456216"/>
        <dbReference type="EC" id="2.7.10.2"/>
    </reaction>
</comment>
<dbReference type="Pfam" id="PF13614">
    <property type="entry name" value="AAA_31"/>
    <property type="match status" value="1"/>
</dbReference>
<keyword evidence="4" id="KW-0547">Nucleotide-binding</keyword>
<dbReference type="EC" id="2.7.10.2" evidence="2"/>
<evidence type="ECO:0000256" key="5">
    <source>
        <dbReference type="ARBA" id="ARBA00022777"/>
    </source>
</evidence>